<sequence length="59" mass="7003">MNIIFIRQTRRLHCLFPMNIISSRRDNRRLPDLGRSGPREQNLKRGLKEKEKGSRVGTR</sequence>
<keyword evidence="2" id="KW-0496">Mitochondrion</keyword>
<reference evidence="2" key="1">
    <citation type="submission" date="2017-03" db="EMBL/GenBank/DDBJ databases">
        <title>The mitochondrial genome of the carnivorous plant Utricularia reniformis (Lentibulariaceae): structure, comparative analysis and evolutionary landmarks.</title>
        <authorList>
            <person name="Silva S.R."/>
            <person name="Alvarenga D.O."/>
            <person name="Michael T.P."/>
            <person name="Miranda V.F.O."/>
            <person name="Varani A.M."/>
        </authorList>
    </citation>
    <scope>NUCLEOTIDE SEQUENCE</scope>
</reference>
<gene>
    <name evidence="2" type="ORF">AEK19_MT1343</name>
</gene>
<dbReference type="EMBL" id="KY774314">
    <property type="protein sequence ID" value="ART31541.1"/>
    <property type="molecule type" value="Genomic_DNA"/>
</dbReference>
<name>A0A1Y0B2C3_9LAMI</name>
<geneLocation type="mitochondrion" evidence="2"/>
<organism evidence="2">
    <name type="scientific">Utricularia reniformis</name>
    <dbReference type="NCBI Taxonomy" id="192314"/>
    <lineage>
        <taxon>Eukaryota</taxon>
        <taxon>Viridiplantae</taxon>
        <taxon>Streptophyta</taxon>
        <taxon>Embryophyta</taxon>
        <taxon>Tracheophyta</taxon>
        <taxon>Spermatophyta</taxon>
        <taxon>Magnoliopsida</taxon>
        <taxon>eudicotyledons</taxon>
        <taxon>Gunneridae</taxon>
        <taxon>Pentapetalae</taxon>
        <taxon>asterids</taxon>
        <taxon>lamiids</taxon>
        <taxon>Lamiales</taxon>
        <taxon>Lentibulariaceae</taxon>
        <taxon>Utricularia</taxon>
    </lineage>
</organism>
<feature type="region of interest" description="Disordered" evidence="1">
    <location>
        <begin position="26"/>
        <end position="59"/>
    </location>
</feature>
<dbReference type="AlphaFoldDB" id="A0A1Y0B2C3"/>
<evidence type="ECO:0000256" key="1">
    <source>
        <dbReference type="SAM" id="MobiDB-lite"/>
    </source>
</evidence>
<proteinExistence type="predicted"/>
<accession>A0A1Y0B2C3</accession>
<evidence type="ECO:0000313" key="2">
    <source>
        <dbReference type="EMBL" id="ART31541.1"/>
    </source>
</evidence>
<protein>
    <submittedName>
        <fullName evidence="2">Uncharacterized protein</fullName>
    </submittedName>
</protein>